<evidence type="ECO:0000256" key="12">
    <source>
        <dbReference type="RuleBase" id="RU000679"/>
    </source>
</evidence>
<keyword evidence="11 12" id="KW-0407">Ion channel</keyword>
<dbReference type="PhylomeDB" id="T1IKP3"/>
<evidence type="ECO:0000313" key="14">
    <source>
        <dbReference type="EnsemblMetazoa" id="SMAR001495-PA"/>
    </source>
</evidence>
<reference evidence="14" key="2">
    <citation type="submission" date="2015-02" db="UniProtKB">
        <authorList>
            <consortium name="EnsemblMetazoa"/>
        </authorList>
    </citation>
    <scope>IDENTIFICATION</scope>
</reference>
<accession>T1IKP3</accession>
<dbReference type="GO" id="GO:0005886">
    <property type="term" value="C:plasma membrane"/>
    <property type="evidence" value="ECO:0007669"/>
    <property type="project" value="TreeGrafter"/>
</dbReference>
<evidence type="ECO:0000256" key="6">
    <source>
        <dbReference type="ARBA" id="ARBA00022989"/>
    </source>
</evidence>
<keyword evidence="6 13" id="KW-1133">Transmembrane helix</keyword>
<dbReference type="PANTHER" id="PTHR11690">
    <property type="entry name" value="AMILORIDE-SENSITIVE SODIUM CHANNEL-RELATED"/>
    <property type="match status" value="1"/>
</dbReference>
<reference evidence="15" key="1">
    <citation type="submission" date="2011-05" db="EMBL/GenBank/DDBJ databases">
        <authorList>
            <person name="Richards S.R."/>
            <person name="Qu J."/>
            <person name="Jiang H."/>
            <person name="Jhangiani S.N."/>
            <person name="Agravi P."/>
            <person name="Goodspeed R."/>
            <person name="Gross S."/>
            <person name="Mandapat C."/>
            <person name="Jackson L."/>
            <person name="Mathew T."/>
            <person name="Pu L."/>
            <person name="Thornton R."/>
            <person name="Saada N."/>
            <person name="Wilczek-Boney K.B."/>
            <person name="Lee S."/>
            <person name="Kovar C."/>
            <person name="Wu Y."/>
            <person name="Scherer S.E."/>
            <person name="Worley K.C."/>
            <person name="Muzny D.M."/>
            <person name="Gibbs R."/>
        </authorList>
    </citation>
    <scope>NUCLEOTIDE SEQUENCE</scope>
    <source>
        <strain evidence="15">Brora</strain>
    </source>
</reference>
<evidence type="ECO:0000256" key="7">
    <source>
        <dbReference type="ARBA" id="ARBA00023053"/>
    </source>
</evidence>
<keyword evidence="8 12" id="KW-0406">Ion transport</keyword>
<comment type="subcellular location">
    <subcellularLocation>
        <location evidence="1">Membrane</location>
        <topology evidence="1">Multi-pass membrane protein</topology>
    </subcellularLocation>
</comment>
<dbReference type="EMBL" id="JH430591">
    <property type="status" value="NOT_ANNOTATED_CDS"/>
    <property type="molecule type" value="Genomic_DNA"/>
</dbReference>
<organism evidence="14 15">
    <name type="scientific">Strigamia maritima</name>
    <name type="common">European centipede</name>
    <name type="synonym">Geophilus maritimus</name>
    <dbReference type="NCBI Taxonomy" id="126957"/>
    <lineage>
        <taxon>Eukaryota</taxon>
        <taxon>Metazoa</taxon>
        <taxon>Ecdysozoa</taxon>
        <taxon>Arthropoda</taxon>
        <taxon>Myriapoda</taxon>
        <taxon>Chilopoda</taxon>
        <taxon>Pleurostigmophora</taxon>
        <taxon>Geophilomorpha</taxon>
        <taxon>Linotaeniidae</taxon>
        <taxon>Strigamia</taxon>
    </lineage>
</organism>
<dbReference type="eggNOG" id="ENOG502TKT8">
    <property type="taxonomic scope" value="Eukaryota"/>
</dbReference>
<keyword evidence="10 12" id="KW-0739">Sodium transport</keyword>
<dbReference type="AlphaFoldDB" id="T1IKP3"/>
<keyword evidence="7" id="KW-0915">Sodium</keyword>
<evidence type="ECO:0000256" key="2">
    <source>
        <dbReference type="ARBA" id="ARBA00007193"/>
    </source>
</evidence>
<keyword evidence="9 13" id="KW-0472">Membrane</keyword>
<evidence type="ECO:0000256" key="1">
    <source>
        <dbReference type="ARBA" id="ARBA00004141"/>
    </source>
</evidence>
<evidence type="ECO:0000313" key="15">
    <source>
        <dbReference type="Proteomes" id="UP000014500"/>
    </source>
</evidence>
<dbReference type="Pfam" id="PF00858">
    <property type="entry name" value="ASC"/>
    <property type="match status" value="1"/>
</dbReference>
<evidence type="ECO:0000256" key="10">
    <source>
        <dbReference type="ARBA" id="ARBA00023201"/>
    </source>
</evidence>
<protein>
    <submittedName>
        <fullName evidence="14">Uncharacterized protein</fullName>
    </submittedName>
</protein>
<evidence type="ECO:0000256" key="9">
    <source>
        <dbReference type="ARBA" id="ARBA00023136"/>
    </source>
</evidence>
<evidence type="ECO:0000256" key="3">
    <source>
        <dbReference type="ARBA" id="ARBA00022448"/>
    </source>
</evidence>
<feature type="transmembrane region" description="Helical" evidence="13">
    <location>
        <begin position="174"/>
        <end position="197"/>
    </location>
</feature>
<evidence type="ECO:0000256" key="11">
    <source>
        <dbReference type="ARBA" id="ARBA00023303"/>
    </source>
</evidence>
<dbReference type="HOGENOM" id="CLU_105186_0_0_1"/>
<evidence type="ECO:0000256" key="5">
    <source>
        <dbReference type="ARBA" id="ARBA00022692"/>
    </source>
</evidence>
<dbReference type="Proteomes" id="UP000014500">
    <property type="component" value="Unassembled WGS sequence"/>
</dbReference>
<keyword evidence="5 12" id="KW-0812">Transmembrane</keyword>
<evidence type="ECO:0000256" key="8">
    <source>
        <dbReference type="ARBA" id="ARBA00023065"/>
    </source>
</evidence>
<keyword evidence="4 12" id="KW-0894">Sodium channel</keyword>
<dbReference type="EnsemblMetazoa" id="SMAR001495-RA">
    <property type="protein sequence ID" value="SMAR001495-PA"/>
    <property type="gene ID" value="SMAR001495"/>
</dbReference>
<proteinExistence type="inferred from homology"/>
<sequence length="204" mass="23832">MANYDIAEMFLMETEDRMNIKSFAIQPHSSWMFVEFFKQTIQRLNSPIKPCLATNEFESCVTDCFKDKLLKENLECRLPFMNPSALPLCNTTISAKIARKSYLNIYSNNDIIRDCKCHSPCNQIVYTIFSEYSQTYYLNDVLITKFMVKSNINEIFKQKFVMNFKKLISDVGSILGFFFGISVLSCFELLNIMFYVIDNKIFSK</sequence>
<dbReference type="GO" id="GO:0015280">
    <property type="term" value="F:ligand-gated sodium channel activity"/>
    <property type="evidence" value="ECO:0007669"/>
    <property type="project" value="TreeGrafter"/>
</dbReference>
<comment type="similarity">
    <text evidence="2 12">Belongs to the amiloride-sensitive sodium channel (TC 1.A.6) family.</text>
</comment>
<name>T1IKP3_STRMM</name>
<keyword evidence="3 12" id="KW-0813">Transport</keyword>
<keyword evidence="15" id="KW-1185">Reference proteome</keyword>
<dbReference type="Gene3D" id="1.10.287.770">
    <property type="entry name" value="YojJ-like"/>
    <property type="match status" value="1"/>
</dbReference>
<dbReference type="InterPro" id="IPR001873">
    <property type="entry name" value="ENaC"/>
</dbReference>
<evidence type="ECO:0000256" key="13">
    <source>
        <dbReference type="SAM" id="Phobius"/>
    </source>
</evidence>
<evidence type="ECO:0000256" key="4">
    <source>
        <dbReference type="ARBA" id="ARBA00022461"/>
    </source>
</evidence>